<dbReference type="EMBL" id="HACG01015269">
    <property type="protein sequence ID" value="CEK62134.1"/>
    <property type="molecule type" value="Transcribed_RNA"/>
</dbReference>
<organism evidence="3">
    <name type="scientific">Arion vulgaris</name>
    <dbReference type="NCBI Taxonomy" id="1028688"/>
    <lineage>
        <taxon>Eukaryota</taxon>
        <taxon>Metazoa</taxon>
        <taxon>Spiralia</taxon>
        <taxon>Lophotrochozoa</taxon>
        <taxon>Mollusca</taxon>
        <taxon>Gastropoda</taxon>
        <taxon>Heterobranchia</taxon>
        <taxon>Euthyneura</taxon>
        <taxon>Panpulmonata</taxon>
        <taxon>Eupulmonata</taxon>
        <taxon>Stylommatophora</taxon>
        <taxon>Helicina</taxon>
        <taxon>Arionoidea</taxon>
        <taxon>Arionidae</taxon>
        <taxon>Arion</taxon>
    </lineage>
</organism>
<dbReference type="Pfam" id="PF12770">
    <property type="entry name" value="CHAT"/>
    <property type="match status" value="1"/>
</dbReference>
<reference evidence="3" key="1">
    <citation type="submission" date="2014-12" db="EMBL/GenBank/DDBJ databases">
        <title>Insight into the proteome of Arion vulgaris.</title>
        <authorList>
            <person name="Aradska J."/>
            <person name="Bulat T."/>
            <person name="Smidak R."/>
            <person name="Sarate P."/>
            <person name="Gangsoo J."/>
            <person name="Sialana F."/>
            <person name="Bilban M."/>
            <person name="Lubec G."/>
        </authorList>
    </citation>
    <scope>NUCLEOTIDE SEQUENCE</scope>
    <source>
        <tissue evidence="3">Skin</tissue>
    </source>
</reference>
<evidence type="ECO:0000259" key="2">
    <source>
        <dbReference type="Pfam" id="PF12770"/>
    </source>
</evidence>
<protein>
    <recommendedName>
        <fullName evidence="2">CHAT domain-containing protein</fullName>
    </recommendedName>
</protein>
<feature type="compositionally biased region" description="Polar residues" evidence="1">
    <location>
        <begin position="194"/>
        <end position="211"/>
    </location>
</feature>
<feature type="non-terminal residue" evidence="3">
    <location>
        <position position="1"/>
    </location>
</feature>
<evidence type="ECO:0000256" key="1">
    <source>
        <dbReference type="SAM" id="MobiDB-lite"/>
    </source>
</evidence>
<accession>A0A0B6Z0L7</accession>
<name>A0A0B6Z0L7_9EUPU</name>
<evidence type="ECO:0000313" key="3">
    <source>
        <dbReference type="EMBL" id="CEK62134.1"/>
    </source>
</evidence>
<proteinExistence type="predicted"/>
<feature type="domain" description="CHAT" evidence="2">
    <location>
        <begin position="60"/>
        <end position="128"/>
    </location>
</feature>
<sequence length="218" mass="24707">SDLLLEMTEGWNTVELINTSEARAIPLRDQQTTQLRSQNLELCHETPKNTTNASPQEKKPVLQCLYDLLIAPVNDILAQLDKWSPLVIVPDKQLYKCPFGALLDHHNTSLSNRFRISYIPCLLLLHQVVTNEINSTSIDDDLEFQRQQARKGGLPNEIQECSENLTLETNLLDIKNTTELGTLHLNLKEVSNPRLASSRTQVRPVKTPNTLRSRESTC</sequence>
<gene>
    <name evidence="3" type="primary">ORF44312</name>
</gene>
<dbReference type="AlphaFoldDB" id="A0A0B6Z0L7"/>
<dbReference type="InterPro" id="IPR024983">
    <property type="entry name" value="CHAT_dom"/>
</dbReference>
<feature type="region of interest" description="Disordered" evidence="1">
    <location>
        <begin position="194"/>
        <end position="218"/>
    </location>
</feature>
<feature type="non-terminal residue" evidence="3">
    <location>
        <position position="218"/>
    </location>
</feature>